<name>A0A5S4GXB6_9ACTN</name>
<dbReference type="Proteomes" id="UP000306628">
    <property type="component" value="Unassembled WGS sequence"/>
</dbReference>
<dbReference type="EMBL" id="VCKX01000017">
    <property type="protein sequence ID" value="TMR37332.1"/>
    <property type="molecule type" value="Genomic_DNA"/>
</dbReference>
<keyword evidence="3" id="KW-0949">S-adenosyl-L-methionine</keyword>
<feature type="domain" description="Methyltransferase" evidence="4">
    <location>
        <begin position="59"/>
        <end position="158"/>
    </location>
</feature>
<reference evidence="5 6" key="1">
    <citation type="submission" date="2019-05" db="EMBL/GenBank/DDBJ databases">
        <title>Draft genome sequence of Nonomuraea zeae DSM 100528.</title>
        <authorList>
            <person name="Saricaoglu S."/>
            <person name="Isik K."/>
        </authorList>
    </citation>
    <scope>NUCLEOTIDE SEQUENCE [LARGE SCALE GENOMIC DNA]</scope>
    <source>
        <strain evidence="5 6">DSM 100528</strain>
    </source>
</reference>
<organism evidence="5 6">
    <name type="scientific">Nonomuraea zeae</name>
    <dbReference type="NCBI Taxonomy" id="1642303"/>
    <lineage>
        <taxon>Bacteria</taxon>
        <taxon>Bacillati</taxon>
        <taxon>Actinomycetota</taxon>
        <taxon>Actinomycetes</taxon>
        <taxon>Streptosporangiales</taxon>
        <taxon>Streptosporangiaceae</taxon>
        <taxon>Nonomuraea</taxon>
    </lineage>
</organism>
<dbReference type="GO" id="GO:0032259">
    <property type="term" value="P:methylation"/>
    <property type="evidence" value="ECO:0007669"/>
    <property type="project" value="UniProtKB-KW"/>
</dbReference>
<keyword evidence="1 5" id="KW-0489">Methyltransferase</keyword>
<dbReference type="PANTHER" id="PTHR43464">
    <property type="entry name" value="METHYLTRANSFERASE"/>
    <property type="match status" value="1"/>
</dbReference>
<dbReference type="SUPFAM" id="SSF53335">
    <property type="entry name" value="S-adenosyl-L-methionine-dependent methyltransferases"/>
    <property type="match status" value="1"/>
</dbReference>
<dbReference type="RefSeq" id="WP_138689013.1">
    <property type="nucleotide sequence ID" value="NZ_JBHSAZ010000002.1"/>
</dbReference>
<evidence type="ECO:0000256" key="1">
    <source>
        <dbReference type="ARBA" id="ARBA00022603"/>
    </source>
</evidence>
<gene>
    <name evidence="5" type="ORF">ETD85_08290</name>
</gene>
<dbReference type="PANTHER" id="PTHR43464:SF19">
    <property type="entry name" value="UBIQUINONE BIOSYNTHESIS O-METHYLTRANSFERASE, MITOCHONDRIAL"/>
    <property type="match status" value="1"/>
</dbReference>
<dbReference type="CDD" id="cd02440">
    <property type="entry name" value="AdoMet_MTases"/>
    <property type="match status" value="1"/>
</dbReference>
<dbReference type="AlphaFoldDB" id="A0A5S4GXB6"/>
<dbReference type="GO" id="GO:0008168">
    <property type="term" value="F:methyltransferase activity"/>
    <property type="evidence" value="ECO:0007669"/>
    <property type="project" value="UniProtKB-KW"/>
</dbReference>
<dbReference type="InterPro" id="IPR029063">
    <property type="entry name" value="SAM-dependent_MTases_sf"/>
</dbReference>
<sequence>MLISLLRRYRRTAAGPRWYRVVYRLVYRLGLTVWQRPAPPADLIKLVEGPSALAPGRALDLGCGTGVDTIYLAGRGWDVTAIDMVPQALAAARRHATAAGATAGFIAPRFIHGDVTRLHDLGAGGGFGLLVDFGCLHTLPEDRRPAYVASVTHAAAPGAMLLLYGFSRPPKAAPMHAGLTIEEVWQRFSPAGWQLLSAERTSAETLGMRVRRADDRFELWCYQLQRRPS</sequence>
<comment type="caution">
    <text evidence="5">The sequence shown here is derived from an EMBL/GenBank/DDBJ whole genome shotgun (WGS) entry which is preliminary data.</text>
</comment>
<dbReference type="Gene3D" id="3.40.50.150">
    <property type="entry name" value="Vaccinia Virus protein VP39"/>
    <property type="match status" value="1"/>
</dbReference>
<keyword evidence="6" id="KW-1185">Reference proteome</keyword>
<evidence type="ECO:0000256" key="3">
    <source>
        <dbReference type="ARBA" id="ARBA00022691"/>
    </source>
</evidence>
<accession>A0A5S4GXB6</accession>
<protein>
    <submittedName>
        <fullName evidence="5">Methyltransferase domain-containing protein</fullName>
    </submittedName>
</protein>
<dbReference type="OrthoDB" id="9786503at2"/>
<evidence type="ECO:0000256" key="2">
    <source>
        <dbReference type="ARBA" id="ARBA00022679"/>
    </source>
</evidence>
<keyword evidence="2 5" id="KW-0808">Transferase</keyword>
<evidence type="ECO:0000313" key="5">
    <source>
        <dbReference type="EMBL" id="TMR37332.1"/>
    </source>
</evidence>
<evidence type="ECO:0000259" key="4">
    <source>
        <dbReference type="Pfam" id="PF13649"/>
    </source>
</evidence>
<evidence type="ECO:0000313" key="6">
    <source>
        <dbReference type="Proteomes" id="UP000306628"/>
    </source>
</evidence>
<dbReference type="Pfam" id="PF13649">
    <property type="entry name" value="Methyltransf_25"/>
    <property type="match status" value="1"/>
</dbReference>
<proteinExistence type="predicted"/>
<dbReference type="InterPro" id="IPR041698">
    <property type="entry name" value="Methyltransf_25"/>
</dbReference>